<protein>
    <submittedName>
        <fullName evidence="1">Uncharacterized protein</fullName>
    </submittedName>
</protein>
<keyword evidence="2" id="KW-1185">Reference proteome</keyword>
<name>A0ABQ7VEK2_SOLTU</name>
<organism evidence="1 2">
    <name type="scientific">Solanum tuberosum</name>
    <name type="common">Potato</name>
    <dbReference type="NCBI Taxonomy" id="4113"/>
    <lineage>
        <taxon>Eukaryota</taxon>
        <taxon>Viridiplantae</taxon>
        <taxon>Streptophyta</taxon>
        <taxon>Embryophyta</taxon>
        <taxon>Tracheophyta</taxon>
        <taxon>Spermatophyta</taxon>
        <taxon>Magnoliopsida</taxon>
        <taxon>eudicotyledons</taxon>
        <taxon>Gunneridae</taxon>
        <taxon>Pentapetalae</taxon>
        <taxon>asterids</taxon>
        <taxon>lamiids</taxon>
        <taxon>Solanales</taxon>
        <taxon>Solanaceae</taxon>
        <taxon>Solanoideae</taxon>
        <taxon>Solaneae</taxon>
        <taxon>Solanum</taxon>
    </lineage>
</organism>
<gene>
    <name evidence="1" type="ORF">KY290_018479</name>
</gene>
<comment type="caution">
    <text evidence="1">The sequence shown here is derived from an EMBL/GenBank/DDBJ whole genome shotgun (WGS) entry which is preliminary data.</text>
</comment>
<dbReference type="EMBL" id="JAIVGD010000013">
    <property type="protein sequence ID" value="KAH0762406.1"/>
    <property type="molecule type" value="Genomic_DNA"/>
</dbReference>
<reference evidence="1 2" key="1">
    <citation type="journal article" date="2021" name="bioRxiv">
        <title>Chromosome-scale and haplotype-resolved genome assembly of a tetraploid potato cultivar.</title>
        <authorList>
            <person name="Sun H."/>
            <person name="Jiao W.-B."/>
            <person name="Krause K."/>
            <person name="Campoy J.A."/>
            <person name="Goel M."/>
            <person name="Folz-Donahue K."/>
            <person name="Kukat C."/>
            <person name="Huettel B."/>
            <person name="Schneeberger K."/>
        </authorList>
    </citation>
    <scope>NUCLEOTIDE SEQUENCE [LARGE SCALE GENOMIC DNA]</scope>
    <source>
        <strain evidence="1">SolTubOtavaFocal</strain>
        <tissue evidence="1">Leaves</tissue>
    </source>
</reference>
<accession>A0ABQ7VEK2</accession>
<proteinExistence type="predicted"/>
<evidence type="ECO:0000313" key="2">
    <source>
        <dbReference type="Proteomes" id="UP000826656"/>
    </source>
</evidence>
<dbReference type="Proteomes" id="UP000826656">
    <property type="component" value="Unassembled WGS sequence"/>
</dbReference>
<sequence length="169" mass="18708">MLPSLNMCQLAPPISREKFTSSMTLGLGYLACFLKGGTSGILQVHTTDLEGLAMRKFGAENVSEESDRIMQASTNLCEPTGANVVAVAGYKTLLMELFCRVLLRRFFGHQSSVPRLYYSNLEDKVLIRAGDVDESLTGGDATKLFAMSNLPRQELKQILNPLDFFVFIF</sequence>
<evidence type="ECO:0000313" key="1">
    <source>
        <dbReference type="EMBL" id="KAH0762406.1"/>
    </source>
</evidence>